<evidence type="ECO:0000313" key="1">
    <source>
        <dbReference type="EMBL" id="KAJ3551107.1"/>
    </source>
</evidence>
<evidence type="ECO:0000313" key="2">
    <source>
        <dbReference type="Proteomes" id="UP001148662"/>
    </source>
</evidence>
<sequence>MIGAKTTRLATLLCTSPSVRATGWQHSNKHFESTSNLQAYVECIREMPPKRNAVASSSRTRKKIKLQDEDDAVDISDAEFEPANKDEDSDASTYSQSHTKVSKGGKKFSGNSKGKGRRTRRPKDEANATAIARRRNQRGVLKLLLNVPVEIVLEVLRQLSPLDLLHLSRTSKAFRAILMRRSSNEIWAAAWKTDEDIPPCPNEMAAPAFADLMYGSWCHTPQKCLEYKQSSHHQYGWDDIEFGFRPEQYPLVFLIPGLQGDGYGSYEYNRVRNYAETYVSARLEDIVEFVNAWKAVPTEGREQFLQQRYQKSKERQEHARLCHQWEFRMRQKEIAQLEAAKLTRHNEIVKRLGAQGWAEVLEHLTEEQQREFKALPDVKLKKPLTDRTFQNMLPRLIPVMEKYQKEQETTRRVAAIEERIDILYDALRPIPDDHDLRPSLRDIVLSMPQAREAIDIPFRETMILDPILGALPTFTDEWRRKEYDGLATVVRRGAEAAKIPLDTDADLLTLALAGLFLCGICRKHVSLADALNHYCDYYARGGTISPSRLISPGVYTKVADEYLRAVPCALLRNYVGVVQTLHPIIATCGYNAATATIEDMDTTDIRLICTRCSDDHHKVILTWRAAVQHCGVGWPHSGKVDTLEKASQADATAAKLIEEEKLEAYTRTRMIRCAHCSASTAWRGYKGYSQERWNAHLASCHNIDEPKAADGFYTTTLPRVWEEAVCISQQHDAH</sequence>
<organism evidence="1 2">
    <name type="scientific">Phlebia brevispora</name>
    <dbReference type="NCBI Taxonomy" id="194682"/>
    <lineage>
        <taxon>Eukaryota</taxon>
        <taxon>Fungi</taxon>
        <taxon>Dikarya</taxon>
        <taxon>Basidiomycota</taxon>
        <taxon>Agaricomycotina</taxon>
        <taxon>Agaricomycetes</taxon>
        <taxon>Polyporales</taxon>
        <taxon>Meruliaceae</taxon>
        <taxon>Phlebia</taxon>
    </lineage>
</organism>
<keyword evidence="2" id="KW-1185">Reference proteome</keyword>
<reference evidence="1" key="1">
    <citation type="submission" date="2022-07" db="EMBL/GenBank/DDBJ databases">
        <title>Genome Sequence of Phlebia brevispora.</title>
        <authorList>
            <person name="Buettner E."/>
        </authorList>
    </citation>
    <scope>NUCLEOTIDE SEQUENCE</scope>
    <source>
        <strain evidence="1">MPL23</strain>
    </source>
</reference>
<dbReference type="EMBL" id="JANHOG010000864">
    <property type="protein sequence ID" value="KAJ3551107.1"/>
    <property type="molecule type" value="Genomic_DNA"/>
</dbReference>
<gene>
    <name evidence="1" type="ORF">NM688_g4932</name>
</gene>
<proteinExistence type="predicted"/>
<name>A0ACC1T1I4_9APHY</name>
<accession>A0ACC1T1I4</accession>
<dbReference type="Proteomes" id="UP001148662">
    <property type="component" value="Unassembled WGS sequence"/>
</dbReference>
<comment type="caution">
    <text evidence="1">The sequence shown here is derived from an EMBL/GenBank/DDBJ whole genome shotgun (WGS) entry which is preliminary data.</text>
</comment>
<protein>
    <submittedName>
        <fullName evidence="1">Uncharacterized protein</fullName>
    </submittedName>
</protein>